<accession>A0A2N4UE57</accession>
<sequence length="93" mass="10582">MARVAPYEWRLLHYIGLYTALDLVADKWSIAPYPDRKLVSIGIAVPNNAGRSLALGISVDINDYSTERIGKEIVPMLRREREEIERLMLLGDI</sequence>
<dbReference type="EMBL" id="PDNV01000008">
    <property type="protein sequence ID" value="PLC53298.1"/>
    <property type="molecule type" value="Genomic_DNA"/>
</dbReference>
<name>A0A2N4UE57_9BURK</name>
<evidence type="ECO:0000313" key="2">
    <source>
        <dbReference type="Proteomes" id="UP000234328"/>
    </source>
</evidence>
<dbReference type="Proteomes" id="UP000234328">
    <property type="component" value="Unassembled WGS sequence"/>
</dbReference>
<organism evidence="1 2">
    <name type="scientific">Pollutimonas nitritireducens</name>
    <dbReference type="NCBI Taxonomy" id="2045209"/>
    <lineage>
        <taxon>Bacteria</taxon>
        <taxon>Pseudomonadati</taxon>
        <taxon>Pseudomonadota</taxon>
        <taxon>Betaproteobacteria</taxon>
        <taxon>Burkholderiales</taxon>
        <taxon>Alcaligenaceae</taxon>
        <taxon>Pollutimonas</taxon>
    </lineage>
</organism>
<dbReference type="AlphaFoldDB" id="A0A2N4UE57"/>
<evidence type="ECO:0000313" key="1">
    <source>
        <dbReference type="EMBL" id="PLC53298.1"/>
    </source>
</evidence>
<reference evidence="1 2" key="1">
    <citation type="submission" date="2017-10" db="EMBL/GenBank/DDBJ databases">
        <title>Two draft genome sequences of Pusillimonas sp. strains isolated from a nitrate- and radionuclide-contaminated groundwater in Russia.</title>
        <authorList>
            <person name="Grouzdev D.S."/>
            <person name="Tourova T.P."/>
            <person name="Goeva M.A."/>
            <person name="Babich T.L."/>
            <person name="Sokolova D.S."/>
            <person name="Abdullin R."/>
            <person name="Poltaraus A.B."/>
            <person name="Toshchakov S.V."/>
            <person name="Nazina T.N."/>
        </authorList>
    </citation>
    <scope>NUCLEOTIDE SEQUENCE [LARGE SCALE GENOMIC DNA]</scope>
    <source>
        <strain evidence="1 2">JR1/69-2-13</strain>
    </source>
</reference>
<proteinExistence type="predicted"/>
<gene>
    <name evidence="1" type="ORF">CR155_13530</name>
</gene>
<evidence type="ECO:0008006" key="3">
    <source>
        <dbReference type="Google" id="ProtNLM"/>
    </source>
</evidence>
<dbReference type="RefSeq" id="WP_102070568.1">
    <property type="nucleotide sequence ID" value="NZ_PDNV01000008.1"/>
</dbReference>
<keyword evidence="2" id="KW-1185">Reference proteome</keyword>
<dbReference type="OrthoDB" id="8633767at2"/>
<protein>
    <recommendedName>
        <fullName evidence="3">IclR-ED domain-containing protein</fullName>
    </recommendedName>
</protein>
<comment type="caution">
    <text evidence="1">The sequence shown here is derived from an EMBL/GenBank/DDBJ whole genome shotgun (WGS) entry which is preliminary data.</text>
</comment>